<dbReference type="Pfam" id="PF19300">
    <property type="entry name" value="BPD_transp_1_N"/>
    <property type="match status" value="1"/>
</dbReference>
<dbReference type="EMBL" id="BMFZ01000009">
    <property type="protein sequence ID" value="GGA53944.1"/>
    <property type="molecule type" value="Genomic_DNA"/>
</dbReference>
<feature type="transmembrane region" description="Helical" evidence="8">
    <location>
        <begin position="28"/>
        <end position="50"/>
    </location>
</feature>
<comment type="similarity">
    <text evidence="8">Belongs to the binding-protein-dependent transport system permease family.</text>
</comment>
<evidence type="ECO:0000256" key="7">
    <source>
        <dbReference type="ARBA" id="ARBA00023136"/>
    </source>
</evidence>
<evidence type="ECO:0000256" key="5">
    <source>
        <dbReference type="ARBA" id="ARBA00022692"/>
    </source>
</evidence>
<dbReference type="Pfam" id="PF00528">
    <property type="entry name" value="BPD_transp_1"/>
    <property type="match status" value="1"/>
</dbReference>
<protein>
    <submittedName>
        <fullName evidence="10">ABC transporter permease</fullName>
    </submittedName>
</protein>
<evidence type="ECO:0000313" key="10">
    <source>
        <dbReference type="EMBL" id="GGA53944.1"/>
    </source>
</evidence>
<evidence type="ECO:0000256" key="6">
    <source>
        <dbReference type="ARBA" id="ARBA00022989"/>
    </source>
</evidence>
<dbReference type="InterPro" id="IPR035906">
    <property type="entry name" value="MetI-like_sf"/>
</dbReference>
<feature type="transmembrane region" description="Helical" evidence="8">
    <location>
        <begin position="164"/>
        <end position="185"/>
    </location>
</feature>
<proteinExistence type="inferred from homology"/>
<keyword evidence="5 8" id="KW-0812">Transmembrane</keyword>
<keyword evidence="6 8" id="KW-1133">Transmembrane helix</keyword>
<dbReference type="Proteomes" id="UP000627464">
    <property type="component" value="Unassembled WGS sequence"/>
</dbReference>
<keyword evidence="3" id="KW-1003">Cell membrane</keyword>
<feature type="transmembrane region" description="Helical" evidence="8">
    <location>
        <begin position="262"/>
        <end position="289"/>
    </location>
</feature>
<dbReference type="InterPro" id="IPR045621">
    <property type="entry name" value="BPD_transp_1_N"/>
</dbReference>
<keyword evidence="4" id="KW-0997">Cell inner membrane</keyword>
<evidence type="ECO:0000256" key="8">
    <source>
        <dbReference type="RuleBase" id="RU363032"/>
    </source>
</evidence>
<evidence type="ECO:0000259" key="9">
    <source>
        <dbReference type="PROSITE" id="PS50928"/>
    </source>
</evidence>
<dbReference type="Gene3D" id="1.10.3720.10">
    <property type="entry name" value="MetI-like"/>
    <property type="match status" value="1"/>
</dbReference>
<sequence length="338" mass="36275">MSDLSSQETQQRPAGRFSQHRSSLLSMVLLRLLYGVLIVLAVSVLIFAGVQLLPGNAATAILGQSATPDAIRELNLQLGLDKPAISRYLSWLFGILHGDFGTSFSTREAISGPLFTRLGNTLFLAGCTAAIAVPLALAIGFISVRYHGSWVDTLLNVITRATVALPEFFSGYLLILIFAITLAWAPSNSSITAEMPLTAKLSAISLPCATLVLAILGHMSNMTRAALIAAQSSAYVDTALLKGLSPSRILWRHVLPNAIGPIINVVAINLAYLMVGVVIVENVFVYPGLGQYMVDSISKRDIPVMQDCALLLAGIYILLNLLADVMALIANPRLRHNR</sequence>
<feature type="transmembrane region" description="Helical" evidence="8">
    <location>
        <begin position="122"/>
        <end position="144"/>
    </location>
</feature>
<dbReference type="PROSITE" id="PS50928">
    <property type="entry name" value="ABC_TM1"/>
    <property type="match status" value="1"/>
</dbReference>
<dbReference type="SUPFAM" id="SSF161098">
    <property type="entry name" value="MetI-like"/>
    <property type="match status" value="1"/>
</dbReference>
<evidence type="ECO:0000313" key="11">
    <source>
        <dbReference type="Proteomes" id="UP000627464"/>
    </source>
</evidence>
<organism evidence="10 11">
    <name type="scientific">Hafnia psychrotolerans</name>
    <dbReference type="NCBI Taxonomy" id="1477018"/>
    <lineage>
        <taxon>Bacteria</taxon>
        <taxon>Pseudomonadati</taxon>
        <taxon>Pseudomonadota</taxon>
        <taxon>Gammaproteobacteria</taxon>
        <taxon>Enterobacterales</taxon>
        <taxon>Hafniaceae</taxon>
        <taxon>Hafnia</taxon>
    </lineage>
</organism>
<dbReference type="CDD" id="cd06261">
    <property type="entry name" value="TM_PBP2"/>
    <property type="match status" value="1"/>
</dbReference>
<evidence type="ECO:0000256" key="2">
    <source>
        <dbReference type="ARBA" id="ARBA00022448"/>
    </source>
</evidence>
<feature type="transmembrane region" description="Helical" evidence="8">
    <location>
        <begin position="197"/>
        <end position="216"/>
    </location>
</feature>
<accession>A0ABQ1H0R6</accession>
<evidence type="ECO:0000256" key="1">
    <source>
        <dbReference type="ARBA" id="ARBA00004429"/>
    </source>
</evidence>
<dbReference type="InterPro" id="IPR000515">
    <property type="entry name" value="MetI-like"/>
</dbReference>
<keyword evidence="11" id="KW-1185">Reference proteome</keyword>
<feature type="transmembrane region" description="Helical" evidence="8">
    <location>
        <begin position="309"/>
        <end position="330"/>
    </location>
</feature>
<evidence type="ECO:0000256" key="4">
    <source>
        <dbReference type="ARBA" id="ARBA00022519"/>
    </source>
</evidence>
<feature type="domain" description="ABC transmembrane type-1" evidence="9">
    <location>
        <begin position="118"/>
        <end position="323"/>
    </location>
</feature>
<evidence type="ECO:0000256" key="3">
    <source>
        <dbReference type="ARBA" id="ARBA00022475"/>
    </source>
</evidence>
<keyword evidence="7 8" id="KW-0472">Membrane</keyword>
<dbReference type="PANTHER" id="PTHR43163">
    <property type="entry name" value="DIPEPTIDE TRANSPORT SYSTEM PERMEASE PROTEIN DPPB-RELATED"/>
    <property type="match status" value="1"/>
</dbReference>
<reference evidence="11" key="1">
    <citation type="journal article" date="2019" name="Int. J. Syst. Evol. Microbiol.">
        <title>The Global Catalogue of Microorganisms (GCM) 10K type strain sequencing project: providing services to taxonomists for standard genome sequencing and annotation.</title>
        <authorList>
            <consortium name="The Broad Institute Genomics Platform"/>
            <consortium name="The Broad Institute Genome Sequencing Center for Infectious Disease"/>
            <person name="Wu L."/>
            <person name="Ma J."/>
        </authorList>
    </citation>
    <scope>NUCLEOTIDE SEQUENCE [LARGE SCALE GENOMIC DNA]</scope>
    <source>
        <strain evidence="11">CGMCC 1.12806</strain>
    </source>
</reference>
<name>A0ABQ1H0R6_9GAMM</name>
<comment type="caution">
    <text evidence="10">The sequence shown here is derived from an EMBL/GenBank/DDBJ whole genome shotgun (WGS) entry which is preliminary data.</text>
</comment>
<gene>
    <name evidence="10" type="ORF">GCM10011328_31910</name>
</gene>
<dbReference type="PANTHER" id="PTHR43163:SF3">
    <property type="entry name" value="PEPTIDE ABC TRANSPORTER PERMEASE PROTEIN"/>
    <property type="match status" value="1"/>
</dbReference>
<comment type="subcellular location">
    <subcellularLocation>
        <location evidence="1">Cell inner membrane</location>
        <topology evidence="1">Multi-pass membrane protein</topology>
    </subcellularLocation>
    <subcellularLocation>
        <location evidence="8">Cell membrane</location>
        <topology evidence="8">Multi-pass membrane protein</topology>
    </subcellularLocation>
</comment>
<keyword evidence="2 8" id="KW-0813">Transport</keyword>